<evidence type="ECO:0000256" key="1">
    <source>
        <dbReference type="ARBA" id="ARBA00004123"/>
    </source>
</evidence>
<keyword evidence="8 12" id="KW-0539">Nucleus</keyword>
<dbReference type="PANTHER" id="PTHR14732">
    <property type="entry name" value="RNA POLYMERASE II SUBUNIT B1 CTD PHOSPHATASE RPAP2-RELATED"/>
    <property type="match status" value="1"/>
</dbReference>
<keyword evidence="7 12" id="KW-0904">Protein phosphatase</keyword>
<dbReference type="PROSITE" id="PS51479">
    <property type="entry name" value="ZF_RTR1"/>
    <property type="match status" value="1"/>
</dbReference>
<dbReference type="Gene3D" id="1.25.40.820">
    <property type="match status" value="1"/>
</dbReference>
<dbReference type="InterPro" id="IPR007308">
    <property type="entry name" value="Rtr1/RPAP2_dom"/>
</dbReference>
<evidence type="ECO:0000256" key="2">
    <source>
        <dbReference type="ARBA" id="ARBA00005676"/>
    </source>
</evidence>
<feature type="region of interest" description="Disordered" evidence="13">
    <location>
        <begin position="274"/>
        <end position="312"/>
    </location>
</feature>
<evidence type="ECO:0000256" key="10">
    <source>
        <dbReference type="ARBA" id="ARBA00048336"/>
    </source>
</evidence>
<dbReference type="STRING" id="49451.A0A1J6IGG4"/>
<dbReference type="EMBL" id="MJEQ01037186">
    <property type="protein sequence ID" value="OIT03974.1"/>
    <property type="molecule type" value="Genomic_DNA"/>
</dbReference>
<dbReference type="KEGG" id="nau:109224829"/>
<reference evidence="15" key="1">
    <citation type="submission" date="2016-11" db="EMBL/GenBank/DDBJ databases">
        <title>The genome of Nicotiana attenuata.</title>
        <authorList>
            <person name="Xu S."/>
            <person name="Brockmoeller T."/>
            <person name="Gaquerel E."/>
            <person name="Navarro A."/>
            <person name="Kuhl H."/>
            <person name="Gase K."/>
            <person name="Ling Z."/>
            <person name="Zhou W."/>
            <person name="Kreitzer C."/>
            <person name="Stanke M."/>
            <person name="Tang H."/>
            <person name="Lyons E."/>
            <person name="Pandey P."/>
            <person name="Pandey S.P."/>
            <person name="Timmermann B."/>
            <person name="Baldwin I.T."/>
        </authorList>
    </citation>
    <scope>NUCLEOTIDE SEQUENCE [LARGE SCALE GENOMIC DNA]</scope>
    <source>
        <strain evidence="15">UT</strain>
    </source>
</reference>
<dbReference type="Gramene" id="OIT03974">
    <property type="protein sequence ID" value="OIT03974"/>
    <property type="gene ID" value="A4A49_06807"/>
</dbReference>
<accession>A0A1J6IGG4</accession>
<gene>
    <name evidence="15" type="primary">OSI_3</name>
    <name evidence="15" type="ORF">A4A49_06807</name>
</gene>
<evidence type="ECO:0000256" key="4">
    <source>
        <dbReference type="ARBA" id="ARBA00022771"/>
    </source>
</evidence>
<comment type="catalytic activity">
    <reaction evidence="9 12">
        <text>O-phospho-L-seryl-[protein] + H2O = L-seryl-[protein] + phosphate</text>
        <dbReference type="Rhea" id="RHEA:20629"/>
        <dbReference type="Rhea" id="RHEA-COMP:9863"/>
        <dbReference type="Rhea" id="RHEA-COMP:11604"/>
        <dbReference type="ChEBI" id="CHEBI:15377"/>
        <dbReference type="ChEBI" id="CHEBI:29999"/>
        <dbReference type="ChEBI" id="CHEBI:43474"/>
        <dbReference type="ChEBI" id="CHEBI:83421"/>
        <dbReference type="EC" id="3.1.3.16"/>
    </reaction>
</comment>
<dbReference type="SMR" id="A0A1J6IGG4"/>
<evidence type="ECO:0000256" key="5">
    <source>
        <dbReference type="ARBA" id="ARBA00022801"/>
    </source>
</evidence>
<evidence type="ECO:0000256" key="11">
    <source>
        <dbReference type="PROSITE-ProRule" id="PRU00812"/>
    </source>
</evidence>
<keyword evidence="3 12" id="KW-0479">Metal-binding</keyword>
<evidence type="ECO:0000256" key="7">
    <source>
        <dbReference type="ARBA" id="ARBA00022912"/>
    </source>
</evidence>
<evidence type="ECO:0000256" key="13">
    <source>
        <dbReference type="SAM" id="MobiDB-lite"/>
    </source>
</evidence>
<comment type="function">
    <text evidence="12">Putative RNA polymerase II subunit B1 C-terminal domain (CTD) phosphatase involved in RNA polymerase II transcription regulation.</text>
</comment>
<protein>
    <recommendedName>
        <fullName evidence="12">RNA polymerase II subunit B1 CTD phosphatase RPAP2 homolog</fullName>
        <ecNumber evidence="12">3.1.3.16</ecNumber>
    </recommendedName>
</protein>
<comment type="similarity">
    <text evidence="2 11 12">Belongs to the RPAP2 family.</text>
</comment>
<feature type="domain" description="RTR1-type" evidence="14">
    <location>
        <begin position="32"/>
        <end position="117"/>
    </location>
</feature>
<evidence type="ECO:0000256" key="6">
    <source>
        <dbReference type="ARBA" id="ARBA00022833"/>
    </source>
</evidence>
<dbReference type="OrthoDB" id="1273062at2759"/>
<comment type="subcellular location">
    <subcellularLocation>
        <location evidence="1 12">Nucleus</location>
    </subcellularLocation>
</comment>
<name>A0A1J6IGG4_NICAT</name>
<dbReference type="EC" id="3.1.3.16" evidence="12"/>
<evidence type="ECO:0000256" key="12">
    <source>
        <dbReference type="RuleBase" id="RU367080"/>
    </source>
</evidence>
<comment type="catalytic activity">
    <reaction evidence="10 12">
        <text>O-phospho-L-threonyl-[protein] + H2O = L-threonyl-[protein] + phosphate</text>
        <dbReference type="Rhea" id="RHEA:47004"/>
        <dbReference type="Rhea" id="RHEA-COMP:11060"/>
        <dbReference type="Rhea" id="RHEA-COMP:11605"/>
        <dbReference type="ChEBI" id="CHEBI:15377"/>
        <dbReference type="ChEBI" id="CHEBI:30013"/>
        <dbReference type="ChEBI" id="CHEBI:43474"/>
        <dbReference type="ChEBI" id="CHEBI:61977"/>
        <dbReference type="EC" id="3.1.3.16"/>
    </reaction>
</comment>
<feature type="region of interest" description="Disordered" evidence="13">
    <location>
        <begin position="356"/>
        <end position="395"/>
    </location>
</feature>
<dbReference type="GO" id="GO:0005737">
    <property type="term" value="C:cytoplasm"/>
    <property type="evidence" value="ECO:0007669"/>
    <property type="project" value="TreeGrafter"/>
</dbReference>
<dbReference type="InterPro" id="IPR038534">
    <property type="entry name" value="Rtr1/RPAP2_sf"/>
</dbReference>
<dbReference type="GO" id="GO:0008420">
    <property type="term" value="F:RNA polymerase II CTD heptapeptide repeat phosphatase activity"/>
    <property type="evidence" value="ECO:0007669"/>
    <property type="project" value="UniProtKB-UniRule"/>
</dbReference>
<comment type="caution">
    <text evidence="15">The sequence shown here is derived from an EMBL/GenBank/DDBJ whole genome shotgun (WGS) entry which is preliminary data.</text>
</comment>
<evidence type="ECO:0000256" key="9">
    <source>
        <dbReference type="ARBA" id="ARBA00047761"/>
    </source>
</evidence>
<evidence type="ECO:0000259" key="14">
    <source>
        <dbReference type="PROSITE" id="PS51479"/>
    </source>
</evidence>
<feature type="compositionally biased region" description="Polar residues" evidence="13">
    <location>
        <begin position="360"/>
        <end position="372"/>
    </location>
</feature>
<dbReference type="PANTHER" id="PTHR14732:SF0">
    <property type="entry name" value="RNA POLYMERASE II SUBUNIT B1 CTD PHOSPHATASE RPAP2-RELATED"/>
    <property type="match status" value="1"/>
</dbReference>
<keyword evidence="16" id="KW-1185">Reference proteome</keyword>
<keyword evidence="5 12" id="KW-0378">Hydrolase</keyword>
<evidence type="ECO:0000313" key="16">
    <source>
        <dbReference type="Proteomes" id="UP000187609"/>
    </source>
</evidence>
<dbReference type="GeneID" id="109224829"/>
<dbReference type="GO" id="GO:0005634">
    <property type="term" value="C:nucleus"/>
    <property type="evidence" value="ECO:0007669"/>
    <property type="project" value="UniProtKB-SubCell"/>
</dbReference>
<dbReference type="Proteomes" id="UP000187609">
    <property type="component" value="Unassembled WGS sequence"/>
</dbReference>
<dbReference type="GO" id="GO:0043175">
    <property type="term" value="F:RNA polymerase core enzyme binding"/>
    <property type="evidence" value="ECO:0007669"/>
    <property type="project" value="UniProtKB-UniRule"/>
</dbReference>
<feature type="compositionally biased region" description="Basic and acidic residues" evidence="13">
    <location>
        <begin position="275"/>
        <end position="295"/>
    </location>
</feature>
<evidence type="ECO:0000313" key="15">
    <source>
        <dbReference type="EMBL" id="OIT03974.1"/>
    </source>
</evidence>
<keyword evidence="4 12" id="KW-0863">Zinc-finger</keyword>
<proteinExistence type="inferred from homology"/>
<dbReference type="Pfam" id="PF04181">
    <property type="entry name" value="RPAP2_Rtr1"/>
    <property type="match status" value="1"/>
</dbReference>
<evidence type="ECO:0000256" key="8">
    <source>
        <dbReference type="ARBA" id="ARBA00023242"/>
    </source>
</evidence>
<keyword evidence="6 12" id="KW-0862">Zinc</keyword>
<dbReference type="OMA" id="WMGPSNA"/>
<sequence>MANEEVIAVKDAIHKLQLYLLEGIKDENQLFAAGSLLSRTDYQDVVTERSIANMCGYPLCSNSLPSERPRKGHYRISLKEHKVYDLHETYMYCSTNCAVNSGAFARSLQDERSSTLNTAKLNEVLKLFVGLHLHSTEDVKENGDLGLSKLKIQEKVDVKGGEVSMEEWMGPSDAIEGYVPQRERNVKPALLNNIKKGSKNKQAKLQNEKNMILHEMDFSSTIITQDGYSISKLPAPVNAVSSKKVKEAQTRTSYEVRDVDVSILGKQVDALQLHSGEETEKTDSNNRSYKVDKFNTGEVSSGPCQHDVKNKSLEVLNMSDAGREYASDDAREKQSLRSSLKSSKYKKMARSVTWADENVDNGTGKLTESSSEISEEGDQANRESGPTNMEEDDDSYRFESAEACAAALKQAAEAVASGSDVPDAVSTAGIIILPPPQKVDEAILKENDEVLDIEPAPLKWPRKPGVPNYDVFESEDSWYDSPPEGFNLNLSPFATMFNSLFTWISSSSLSFIYGNDESFNEEYLSINGSQYPRKIVLSDGRSTEIKQTLARCLARALPGLVADLRLPVPISVLEQGLVLLIDTMSFVDPLPAFRMKQWQLIVLLFLDALSICRIPVLTPYMTGRRTLLPKVLDGAQISAAEYEIMKDLIIPLGRVPQFSMQSGG</sequence>
<evidence type="ECO:0000256" key="3">
    <source>
        <dbReference type="ARBA" id="ARBA00022723"/>
    </source>
</evidence>
<dbReference type="AlphaFoldDB" id="A0A1J6IGG4"/>
<dbReference type="GO" id="GO:0008270">
    <property type="term" value="F:zinc ion binding"/>
    <property type="evidence" value="ECO:0007669"/>
    <property type="project" value="UniProtKB-KW"/>
</dbReference>
<organism evidence="15 16">
    <name type="scientific">Nicotiana attenuata</name>
    <name type="common">Coyote tobacco</name>
    <dbReference type="NCBI Taxonomy" id="49451"/>
    <lineage>
        <taxon>Eukaryota</taxon>
        <taxon>Viridiplantae</taxon>
        <taxon>Streptophyta</taxon>
        <taxon>Embryophyta</taxon>
        <taxon>Tracheophyta</taxon>
        <taxon>Spermatophyta</taxon>
        <taxon>Magnoliopsida</taxon>
        <taxon>eudicotyledons</taxon>
        <taxon>Gunneridae</taxon>
        <taxon>Pentapetalae</taxon>
        <taxon>asterids</taxon>
        <taxon>lamiids</taxon>
        <taxon>Solanales</taxon>
        <taxon>Solanaceae</taxon>
        <taxon>Nicotianoideae</taxon>
        <taxon>Nicotianeae</taxon>
        <taxon>Nicotiana</taxon>
    </lineage>
</organism>
<dbReference type="InterPro" id="IPR039693">
    <property type="entry name" value="Rtr1/RPAP2"/>
</dbReference>